<dbReference type="InterPro" id="IPR012340">
    <property type="entry name" value="NA-bd_OB-fold"/>
</dbReference>
<feature type="domain" description="ChsH2 rubredoxin-like zinc ribbon" evidence="1">
    <location>
        <begin position="37"/>
        <end position="63"/>
    </location>
</feature>
<dbReference type="KEGG" id="clg:Calag_0132"/>
<sequence length="152" mass="17469">MSYDKKGRLDDLVIFPGEQEVEKYVYTPGIHGYDFAKGLKEGKILGMKCKDGKIYVPPKTFCPDFTQGEIIEIKDEWILVSYTIVYQDMYRNKLDNPKVIGVIKPKNAESGLIHLLNIPLDKLDIGIKVKPVFRPENERKGIINDIMYFELA</sequence>
<organism evidence="2 3">
    <name type="scientific">Caldisphaera lagunensis (strain DSM 15908 / JCM 11604 / ANMR 0165 / IC-154)</name>
    <dbReference type="NCBI Taxonomy" id="1056495"/>
    <lineage>
        <taxon>Archaea</taxon>
        <taxon>Thermoproteota</taxon>
        <taxon>Thermoprotei</taxon>
        <taxon>Acidilobales</taxon>
        <taxon>Caldisphaeraceae</taxon>
        <taxon>Caldisphaera</taxon>
    </lineage>
</organism>
<dbReference type="PANTHER" id="PTHR34075:SF4">
    <property type="entry name" value="DUF35 DOMAIN-CONTAINING PROTEIN"/>
    <property type="match status" value="1"/>
</dbReference>
<name>L0AA45_CALLD</name>
<dbReference type="OrthoDB" id="9573at2157"/>
<dbReference type="GeneID" id="14211392"/>
<dbReference type="HOGENOM" id="CLU_119412_2_0_2"/>
<dbReference type="SUPFAM" id="SSF50249">
    <property type="entry name" value="Nucleic acid-binding proteins"/>
    <property type="match status" value="1"/>
</dbReference>
<dbReference type="Gene3D" id="6.10.30.10">
    <property type="match status" value="1"/>
</dbReference>
<dbReference type="PANTHER" id="PTHR34075">
    <property type="entry name" value="BLR3430 PROTEIN"/>
    <property type="match status" value="1"/>
</dbReference>
<keyword evidence="3" id="KW-1185">Reference proteome</keyword>
<dbReference type="RefSeq" id="WP_015231818.1">
    <property type="nucleotide sequence ID" value="NC_019791.1"/>
</dbReference>
<dbReference type="Pfam" id="PF12172">
    <property type="entry name" value="zf-ChsH2"/>
    <property type="match status" value="1"/>
</dbReference>
<evidence type="ECO:0000313" key="2">
    <source>
        <dbReference type="EMBL" id="AFZ69920.1"/>
    </source>
</evidence>
<gene>
    <name evidence="2" type="ordered locus">Calag_0132</name>
</gene>
<dbReference type="InterPro" id="IPR052513">
    <property type="entry name" value="Thioester_dehydratase-like"/>
</dbReference>
<dbReference type="eggNOG" id="arCOG01288">
    <property type="taxonomic scope" value="Archaea"/>
</dbReference>
<accession>L0AA45</accession>
<dbReference type="EMBL" id="CP003378">
    <property type="protein sequence ID" value="AFZ69920.1"/>
    <property type="molecule type" value="Genomic_DNA"/>
</dbReference>
<evidence type="ECO:0000313" key="3">
    <source>
        <dbReference type="Proteomes" id="UP000010469"/>
    </source>
</evidence>
<protein>
    <submittedName>
        <fullName evidence="2">Putative nucleic-acid-binding protein containing a Zn-ribbon</fullName>
    </submittedName>
</protein>
<proteinExistence type="predicted"/>
<dbReference type="Proteomes" id="UP000010469">
    <property type="component" value="Chromosome"/>
</dbReference>
<dbReference type="InParanoid" id="L0AA45"/>
<reference evidence="3" key="1">
    <citation type="submission" date="2012-03" db="EMBL/GenBank/DDBJ databases">
        <title>Complete genome of Caldisphaera lagunensis DSM 15908.</title>
        <authorList>
            <person name="Lucas S."/>
            <person name="Copeland A."/>
            <person name="Lapidus A."/>
            <person name="Glavina del Rio T."/>
            <person name="Dalin E."/>
            <person name="Tice H."/>
            <person name="Bruce D."/>
            <person name="Goodwin L."/>
            <person name="Pitluck S."/>
            <person name="Peters L."/>
            <person name="Mikhailova N."/>
            <person name="Teshima H."/>
            <person name="Kyrpides N."/>
            <person name="Mavromatis K."/>
            <person name="Ivanova N."/>
            <person name="Brettin T."/>
            <person name="Detter J.C."/>
            <person name="Han C."/>
            <person name="Larimer F."/>
            <person name="Land M."/>
            <person name="Hauser L."/>
            <person name="Markowitz V."/>
            <person name="Cheng J.-F."/>
            <person name="Hugenholtz P."/>
            <person name="Woyke T."/>
            <person name="Wu D."/>
            <person name="Spring S."/>
            <person name="Schroeder M."/>
            <person name="Brambilla E."/>
            <person name="Klenk H.-P."/>
            <person name="Eisen J.A."/>
        </authorList>
    </citation>
    <scope>NUCLEOTIDE SEQUENCE [LARGE SCALE GENOMIC DNA]</scope>
    <source>
        <strain evidence="3">DSM 15908 / JCM 11604 / IC-154</strain>
    </source>
</reference>
<dbReference type="STRING" id="1056495.Calag_0132"/>
<dbReference type="Gene3D" id="2.40.50.140">
    <property type="entry name" value="Nucleic acid-binding proteins"/>
    <property type="match status" value="1"/>
</dbReference>
<dbReference type="InterPro" id="IPR022002">
    <property type="entry name" value="ChsH2_Znr"/>
</dbReference>
<evidence type="ECO:0000259" key="1">
    <source>
        <dbReference type="Pfam" id="PF12172"/>
    </source>
</evidence>
<dbReference type="AlphaFoldDB" id="L0AA45"/>